<evidence type="ECO:0000256" key="2">
    <source>
        <dbReference type="ARBA" id="ARBA00002322"/>
    </source>
</evidence>
<feature type="binding site" description="axial binding residue" evidence="20">
    <location>
        <position position="514"/>
    </location>
    <ligand>
        <name>heme b</name>
        <dbReference type="ChEBI" id="CHEBI:60344"/>
    </ligand>
    <ligandPart>
        <name>Fe</name>
        <dbReference type="ChEBI" id="CHEBI:18248"/>
    </ligandPart>
</feature>
<evidence type="ECO:0000256" key="20">
    <source>
        <dbReference type="PIRSR" id="PIRSR600823-3"/>
    </source>
</evidence>
<feature type="binding site" evidence="20">
    <location>
        <position position="395"/>
    </location>
    <ligand>
        <name>Ca(2+)</name>
        <dbReference type="ChEBI" id="CHEBI:29108"/>
        <label>1</label>
    </ligand>
</feature>
<dbReference type="FunFam" id="1.10.420.10:FF:000001">
    <property type="entry name" value="Peroxidase"/>
    <property type="match status" value="1"/>
</dbReference>
<keyword evidence="13 20" id="KW-0408">Iron</keyword>
<dbReference type="FunFam" id="1.10.520.10:FF:000006">
    <property type="entry name" value="Peroxidase"/>
    <property type="match status" value="1"/>
</dbReference>
<feature type="binding site" evidence="20">
    <location>
        <position position="397"/>
    </location>
    <ligand>
        <name>Ca(2+)</name>
        <dbReference type="ChEBI" id="CHEBI:29108"/>
        <label>1</label>
    </ligand>
</feature>
<keyword evidence="14 22" id="KW-1015">Disulfide bond</keyword>
<evidence type="ECO:0000256" key="17">
    <source>
        <dbReference type="ARBA" id="ARBA00023324"/>
    </source>
</evidence>
<evidence type="ECO:0000256" key="19">
    <source>
        <dbReference type="PIRSR" id="PIRSR600823-2"/>
    </source>
</evidence>
<evidence type="ECO:0000256" key="15">
    <source>
        <dbReference type="ARBA" id="ARBA00023180"/>
    </source>
</evidence>
<feature type="binding site" evidence="20">
    <location>
        <position position="567"/>
    </location>
    <ligand>
        <name>Ca(2+)</name>
        <dbReference type="ChEBI" id="CHEBI:29108"/>
        <label>2</label>
    </ligand>
</feature>
<dbReference type="Pfam" id="PF00141">
    <property type="entry name" value="peroxidase"/>
    <property type="match status" value="1"/>
</dbReference>
<keyword evidence="10" id="KW-0732">Signal</keyword>
<feature type="binding site" evidence="20">
    <location>
        <position position="391"/>
    </location>
    <ligand>
        <name>Ca(2+)</name>
        <dbReference type="ChEBI" id="CHEBI:29108"/>
        <label>1</label>
    </ligand>
</feature>
<comment type="subcellular location">
    <subcellularLocation>
        <location evidence="3">Secreted</location>
    </subcellularLocation>
</comment>
<evidence type="ECO:0000256" key="14">
    <source>
        <dbReference type="ARBA" id="ARBA00023157"/>
    </source>
</evidence>
<comment type="function">
    <text evidence="2">Removal of H(2)O(2), oxidation of toxic reductants, biosynthesis and degradation of lignin, suberization, auxin catabolism, response to environmental stresses such as wounding, pathogen attack and oxidative stress. These functions might be dependent on each isozyme/isoform in each plant tissue.</text>
</comment>
<dbReference type="InterPro" id="IPR002016">
    <property type="entry name" value="Haem_peroxidase"/>
</dbReference>
<dbReference type="PROSITE" id="PS00435">
    <property type="entry name" value="PEROXIDASE_1"/>
    <property type="match status" value="1"/>
</dbReference>
<feature type="binding site" evidence="20">
    <location>
        <position position="408"/>
    </location>
    <ligand>
        <name>Ca(2+)</name>
        <dbReference type="ChEBI" id="CHEBI:29108"/>
        <label>1</label>
    </ligand>
</feature>
<evidence type="ECO:0000256" key="12">
    <source>
        <dbReference type="ARBA" id="ARBA00023002"/>
    </source>
</evidence>
<feature type="active site" description="Proton acceptor" evidence="18">
    <location>
        <position position="387"/>
    </location>
</feature>
<dbReference type="InterPro" id="IPR033905">
    <property type="entry name" value="Secretory_peroxidase"/>
</dbReference>
<feature type="binding site" evidence="20">
    <location>
        <position position="515"/>
    </location>
    <ligand>
        <name>Ca(2+)</name>
        <dbReference type="ChEBI" id="CHEBI:29108"/>
        <label>2</label>
    </ligand>
</feature>
<keyword evidence="7 24" id="KW-0575">Peroxidase</keyword>
<feature type="disulfide bond" evidence="22">
    <location>
        <begin position="521"/>
        <end position="548"/>
    </location>
</feature>
<dbReference type="GO" id="GO:0020037">
    <property type="term" value="F:heme binding"/>
    <property type="evidence" value="ECO:0007669"/>
    <property type="project" value="InterPro"/>
</dbReference>
<dbReference type="EMBL" id="KD112935">
    <property type="protein sequence ID" value="EMS60130.1"/>
    <property type="molecule type" value="Genomic_DNA"/>
</dbReference>
<reference evidence="24" key="1">
    <citation type="journal article" date="2013" name="Nature">
        <title>Draft genome of the wheat A-genome progenitor Triticum urartu.</title>
        <authorList>
            <person name="Ling H.Q."/>
            <person name="Zhao S."/>
            <person name="Liu D."/>
            <person name="Wang J."/>
            <person name="Sun H."/>
            <person name="Zhang C."/>
            <person name="Fan H."/>
            <person name="Li D."/>
            <person name="Dong L."/>
            <person name="Tao Y."/>
            <person name="Gao C."/>
            <person name="Wu H."/>
            <person name="Li Y."/>
            <person name="Cui Y."/>
            <person name="Guo X."/>
            <person name="Zheng S."/>
            <person name="Wang B."/>
            <person name="Yu K."/>
            <person name="Liang Q."/>
            <person name="Yang W."/>
            <person name="Lou X."/>
            <person name="Chen J."/>
            <person name="Feng M."/>
            <person name="Jian J."/>
            <person name="Zhang X."/>
            <person name="Luo G."/>
            <person name="Jiang Y."/>
            <person name="Liu J."/>
            <person name="Wang Z."/>
            <person name="Sha Y."/>
            <person name="Zhang B."/>
            <person name="Wu H."/>
            <person name="Tang D."/>
            <person name="Shen Q."/>
            <person name="Xue P."/>
            <person name="Zou S."/>
            <person name="Wang X."/>
            <person name="Liu X."/>
            <person name="Wang F."/>
            <person name="Yang Y."/>
            <person name="An X."/>
            <person name="Dong Z."/>
            <person name="Zhang K."/>
            <person name="Zhang X."/>
            <person name="Luo M.C."/>
            <person name="Dvorak J."/>
            <person name="Tong Y."/>
            <person name="Wang J."/>
            <person name="Yang H."/>
            <person name="Li Z."/>
            <person name="Wang D."/>
            <person name="Zhang A."/>
            <person name="Wang J."/>
        </authorList>
    </citation>
    <scope>NUCLEOTIDE SEQUENCE</scope>
</reference>
<accession>M8A618</accession>
<keyword evidence="9 20" id="KW-0479">Metal-binding</keyword>
<keyword evidence="6" id="KW-0964">Secreted</keyword>
<keyword evidence="17" id="KW-0376">Hydrogen peroxide</keyword>
<gene>
    <name evidence="24" type="ORF">TRIUR3_12704</name>
</gene>
<dbReference type="AlphaFoldDB" id="M8A618"/>
<keyword evidence="11 20" id="KW-0106">Calcium</keyword>
<dbReference type="InterPro" id="IPR019793">
    <property type="entry name" value="Peroxidases_heam-ligand_BS"/>
</dbReference>
<evidence type="ECO:0000256" key="4">
    <source>
        <dbReference type="ARBA" id="ARBA00006873"/>
    </source>
</evidence>
<feature type="domain" description="Plant heme peroxidase family profile" evidence="23">
    <location>
        <begin position="346"/>
        <end position="629"/>
    </location>
</feature>
<feature type="disulfide bond" evidence="22">
    <location>
        <begin position="389"/>
        <end position="394"/>
    </location>
</feature>
<keyword evidence="12" id="KW-0560">Oxidoreductase</keyword>
<organism evidence="24">
    <name type="scientific">Triticum urartu</name>
    <name type="common">Red wild einkorn</name>
    <name type="synonym">Crithodium urartu</name>
    <dbReference type="NCBI Taxonomy" id="4572"/>
    <lineage>
        <taxon>Eukaryota</taxon>
        <taxon>Viridiplantae</taxon>
        <taxon>Streptophyta</taxon>
        <taxon>Embryophyta</taxon>
        <taxon>Tracheophyta</taxon>
        <taxon>Spermatophyta</taxon>
        <taxon>Magnoliopsida</taxon>
        <taxon>Liliopsida</taxon>
        <taxon>Poales</taxon>
        <taxon>Poaceae</taxon>
        <taxon>BOP clade</taxon>
        <taxon>Pooideae</taxon>
        <taxon>Triticodae</taxon>
        <taxon>Triticeae</taxon>
        <taxon>Triticinae</taxon>
        <taxon>Triticum</taxon>
    </lineage>
</organism>
<protein>
    <recommendedName>
        <fullName evidence="5">peroxidase</fullName>
        <ecNumber evidence="5">1.11.1.7</ecNumber>
    </recommendedName>
</protein>
<dbReference type="eggNOG" id="ENOG502QPX7">
    <property type="taxonomic scope" value="Eukaryota"/>
</dbReference>
<dbReference type="GO" id="GO:0140825">
    <property type="term" value="F:lactoperoxidase activity"/>
    <property type="evidence" value="ECO:0007669"/>
    <property type="project" value="UniProtKB-EC"/>
</dbReference>
<dbReference type="Gene3D" id="1.10.520.10">
    <property type="match status" value="1"/>
</dbReference>
<dbReference type="InterPro" id="IPR010255">
    <property type="entry name" value="Haem_peroxidase_sf"/>
</dbReference>
<feature type="site" description="Transition state stabilizer" evidence="21">
    <location>
        <position position="383"/>
    </location>
</feature>
<evidence type="ECO:0000256" key="18">
    <source>
        <dbReference type="PIRSR" id="PIRSR600823-1"/>
    </source>
</evidence>
<sequence>MALEMKGAEHNLMTYEAYDINGDTFYTEDKDMKRDGYQNFGVTMESYTGNENDRYYKRIEEIWELSYAGEKVPMFRVRWAKSVIKEDRVQVSWITFEHGARCYAAIAVVLDRLSPPLKEHGARCYAAITVVLPDLRRDWEEKGTHPRPQPAIDAPSSSARHQLTLVLHSSTKIKTENPSIIEDDYKEFKIKCESSATSESSQWGKEMRELNLGEHKLGPSGYRVAEAIWGKEDAERAEQGLPPRFEKYRDKQTRNYVRARYKEDPGAADVPCTLLHFVGGELIDVAKGRIIQPGNPVFHASQELHRPSRLTVAVILETMAMRGVLVAVVVVAGLLLHAASVAEAQTLRAGYYNQTCNRAESIVFEEVQKAWNADRSMPAALLRLHFHDCFVNGCDGSVLLESGDNQAEKNAPPNRSLRGFEVIDRAKARIEAVCKETVSCADILAYAARDSVRVATGGYEYKVPGGRPDGTVSRASMANSDLPPHKQRNVDLLAQYFFRKGLSMDDVVVLSGAHTLGVTRCGTFDYRLMSDQDKGMNATFRNELRRQCGYDANRVVPLDAGSPYGFDTSYYANVLANRTVLESDAALNSPRTVARVRDLRAAAPSAFFSSFAVAMGRMGAIRGGNPGKR</sequence>
<evidence type="ECO:0000259" key="23">
    <source>
        <dbReference type="PROSITE" id="PS50873"/>
    </source>
</evidence>
<dbReference type="Gene3D" id="1.10.420.10">
    <property type="entry name" value="Peroxidase, domain 2"/>
    <property type="match status" value="1"/>
</dbReference>
<evidence type="ECO:0000256" key="1">
    <source>
        <dbReference type="ARBA" id="ARBA00000189"/>
    </source>
</evidence>
<evidence type="ECO:0000256" key="10">
    <source>
        <dbReference type="ARBA" id="ARBA00022729"/>
    </source>
</evidence>
<feature type="binding site" evidence="20">
    <location>
        <position position="388"/>
    </location>
    <ligand>
        <name>Ca(2+)</name>
        <dbReference type="ChEBI" id="CHEBI:29108"/>
        <label>1</label>
    </ligand>
</feature>
<keyword evidence="8" id="KW-0349">Heme</keyword>
<evidence type="ECO:0000256" key="5">
    <source>
        <dbReference type="ARBA" id="ARBA00012313"/>
    </source>
</evidence>
<evidence type="ECO:0000256" key="7">
    <source>
        <dbReference type="ARBA" id="ARBA00022559"/>
    </source>
</evidence>
<comment type="catalytic activity">
    <reaction evidence="1">
        <text>2 a phenolic donor + H2O2 = 2 a phenolic radical donor + 2 H2O</text>
        <dbReference type="Rhea" id="RHEA:56136"/>
        <dbReference type="ChEBI" id="CHEBI:15377"/>
        <dbReference type="ChEBI" id="CHEBI:16240"/>
        <dbReference type="ChEBI" id="CHEBI:139520"/>
        <dbReference type="ChEBI" id="CHEBI:139521"/>
        <dbReference type="EC" id="1.11.1.7"/>
    </reaction>
</comment>
<evidence type="ECO:0000313" key="24">
    <source>
        <dbReference type="EMBL" id="EMS60130.1"/>
    </source>
</evidence>
<dbReference type="GO" id="GO:0042744">
    <property type="term" value="P:hydrogen peroxide catabolic process"/>
    <property type="evidence" value="ECO:0007669"/>
    <property type="project" value="UniProtKB-KW"/>
</dbReference>
<dbReference type="PRINTS" id="PR00461">
    <property type="entry name" value="PLPEROXIDASE"/>
</dbReference>
<comment type="cofactor">
    <cofactor evidence="20">
        <name>heme b</name>
        <dbReference type="ChEBI" id="CHEBI:60344"/>
    </cofactor>
    <text evidence="20">Binds 1 heme b (iron(II)-protoporphyrin IX) group per subunit.</text>
</comment>
<feature type="binding site" evidence="20">
    <location>
        <position position="393"/>
    </location>
    <ligand>
        <name>Ca(2+)</name>
        <dbReference type="ChEBI" id="CHEBI:29108"/>
        <label>1</label>
    </ligand>
</feature>
<evidence type="ECO:0000256" key="13">
    <source>
        <dbReference type="ARBA" id="ARBA00023004"/>
    </source>
</evidence>
<feature type="disulfide bond" evidence="22">
    <location>
        <begin position="356"/>
        <end position="434"/>
    </location>
</feature>
<dbReference type="PRINTS" id="PR00458">
    <property type="entry name" value="PEROXIDASE"/>
</dbReference>
<feature type="binding site" evidence="20">
    <location>
        <position position="559"/>
    </location>
    <ligand>
        <name>Ca(2+)</name>
        <dbReference type="ChEBI" id="CHEBI:29108"/>
        <label>2</label>
    </ligand>
</feature>
<keyword evidence="16" id="KW-0873">Pyrrolidone carboxylic acid</keyword>
<evidence type="ECO:0000256" key="16">
    <source>
        <dbReference type="ARBA" id="ARBA00023283"/>
    </source>
</evidence>
<evidence type="ECO:0000256" key="22">
    <source>
        <dbReference type="PIRSR" id="PIRSR600823-5"/>
    </source>
</evidence>
<dbReference type="EC" id="1.11.1.7" evidence="5"/>
<dbReference type="CDD" id="cd00693">
    <property type="entry name" value="secretory_peroxidase"/>
    <property type="match status" value="1"/>
</dbReference>
<comment type="similarity">
    <text evidence="4">Belongs to the peroxidase family. Ascorbate peroxidase subfamily.</text>
</comment>
<evidence type="ECO:0000256" key="21">
    <source>
        <dbReference type="PIRSR" id="PIRSR600823-4"/>
    </source>
</evidence>
<dbReference type="PROSITE" id="PS50873">
    <property type="entry name" value="PEROXIDASE_4"/>
    <property type="match status" value="1"/>
</dbReference>
<evidence type="ECO:0000256" key="3">
    <source>
        <dbReference type="ARBA" id="ARBA00004613"/>
    </source>
</evidence>
<keyword evidence="15" id="KW-0325">Glycoprotein</keyword>
<name>M8A618_TRIUA</name>
<evidence type="ECO:0000256" key="9">
    <source>
        <dbReference type="ARBA" id="ARBA00022723"/>
    </source>
</evidence>
<dbReference type="STRING" id="4572.M8A618"/>
<dbReference type="GO" id="GO:0005576">
    <property type="term" value="C:extracellular region"/>
    <property type="evidence" value="ECO:0007669"/>
    <property type="project" value="UniProtKB-SubCell"/>
</dbReference>
<dbReference type="GO" id="GO:0046872">
    <property type="term" value="F:metal ion binding"/>
    <property type="evidence" value="ECO:0007669"/>
    <property type="project" value="UniProtKB-KW"/>
</dbReference>
<dbReference type="SUPFAM" id="SSF48113">
    <property type="entry name" value="Heme-dependent peroxidases"/>
    <property type="match status" value="1"/>
</dbReference>
<dbReference type="GO" id="GO:0006979">
    <property type="term" value="P:response to oxidative stress"/>
    <property type="evidence" value="ECO:0007669"/>
    <property type="project" value="InterPro"/>
</dbReference>
<evidence type="ECO:0000256" key="11">
    <source>
        <dbReference type="ARBA" id="ARBA00022837"/>
    </source>
</evidence>
<dbReference type="InterPro" id="IPR000823">
    <property type="entry name" value="Peroxidase_pln"/>
</dbReference>
<evidence type="ECO:0000256" key="6">
    <source>
        <dbReference type="ARBA" id="ARBA00022525"/>
    </source>
</evidence>
<evidence type="ECO:0000256" key="8">
    <source>
        <dbReference type="ARBA" id="ARBA00022617"/>
    </source>
</evidence>
<feature type="binding site" evidence="19">
    <location>
        <position position="483"/>
    </location>
    <ligand>
        <name>substrate</name>
    </ligand>
</feature>
<dbReference type="PANTHER" id="PTHR31235">
    <property type="entry name" value="PEROXIDASE 25-RELATED"/>
    <property type="match status" value="1"/>
</dbReference>
<comment type="cofactor">
    <cofactor evidence="20">
        <name>Ca(2+)</name>
        <dbReference type="ChEBI" id="CHEBI:29108"/>
    </cofactor>
    <text evidence="20">Binds 2 calcium ions per subunit.</text>
</comment>
<proteinExistence type="inferred from homology"/>